<feature type="region of interest" description="Disordered" evidence="4">
    <location>
        <begin position="1"/>
        <end position="20"/>
    </location>
</feature>
<dbReference type="Pfam" id="PF03226">
    <property type="entry name" value="Yippee-Mis18"/>
    <property type="match status" value="1"/>
</dbReference>
<sequence length="344" mass="37389">MFGHSNAPTRTVSAEVEDDGPTFPLFLLPSFGFSFRRQRRRASSSAQSSSSQPRRISNADTDSEYYDSLSSVPSLSSSPESASDFSPSSPKGFKSFFPELPSLNQLHLLSSDKSEKKPVSLPSDGPRLSRMRPDTLRCNTCSTDIAFCSQIVSKGFTGRHGRAYLVSAPSAKATTSCPASPLNKKNNPKSTKAGTDADLVNIHVGRPENRQLVTGQHVVADISCIVCGSKLGWKYVDAREQAQKYKVGKFILETQRVVAFHSWEDIDEEDDTTASRNASTGNIPQHVAAQEEAIVFDSEDEDECDEIFAGVWDAEVVAKRRRHKVSNIRRNGGSTAVVAAAGGP</sequence>
<evidence type="ECO:0000313" key="7">
    <source>
        <dbReference type="Proteomes" id="UP001301769"/>
    </source>
</evidence>
<feature type="compositionally biased region" description="Polar residues" evidence="4">
    <location>
        <begin position="1"/>
        <end position="12"/>
    </location>
</feature>
<dbReference type="PROSITE" id="PS51792">
    <property type="entry name" value="YIPPEE"/>
    <property type="match status" value="1"/>
</dbReference>
<evidence type="ECO:0000313" key="6">
    <source>
        <dbReference type="EMBL" id="KAK4213571.1"/>
    </source>
</evidence>
<reference evidence="6" key="2">
    <citation type="submission" date="2023-05" db="EMBL/GenBank/DDBJ databases">
        <authorList>
            <consortium name="Lawrence Berkeley National Laboratory"/>
            <person name="Steindorff A."/>
            <person name="Hensen N."/>
            <person name="Bonometti L."/>
            <person name="Westerberg I."/>
            <person name="Brannstrom I.O."/>
            <person name="Guillou S."/>
            <person name="Cros-Aarteil S."/>
            <person name="Calhoun S."/>
            <person name="Haridas S."/>
            <person name="Kuo A."/>
            <person name="Mondo S."/>
            <person name="Pangilinan J."/>
            <person name="Riley R."/>
            <person name="Labutti K."/>
            <person name="Andreopoulos B."/>
            <person name="Lipzen A."/>
            <person name="Chen C."/>
            <person name="Yanf M."/>
            <person name="Daum C."/>
            <person name="Ng V."/>
            <person name="Clum A."/>
            <person name="Ohm R."/>
            <person name="Martin F."/>
            <person name="Silar P."/>
            <person name="Natvig D."/>
            <person name="Lalanne C."/>
            <person name="Gautier V."/>
            <person name="Ament-Velasquez S.L."/>
            <person name="Kruys A."/>
            <person name="Hutchinson M.I."/>
            <person name="Powell A.J."/>
            <person name="Barry K."/>
            <person name="Miller A.N."/>
            <person name="Grigoriev I.V."/>
            <person name="Debuchy R."/>
            <person name="Gladieux P."/>
            <person name="Thoren M.H."/>
            <person name="Johannesson H."/>
        </authorList>
    </citation>
    <scope>NUCLEOTIDE SEQUENCE</scope>
    <source>
        <strain evidence="6">PSN293</strain>
    </source>
</reference>
<feature type="compositionally biased region" description="Low complexity" evidence="4">
    <location>
        <begin position="43"/>
        <end position="59"/>
    </location>
</feature>
<feature type="compositionally biased region" description="Low complexity" evidence="4">
    <location>
        <begin position="68"/>
        <end position="88"/>
    </location>
</feature>
<reference evidence="6" key="1">
    <citation type="journal article" date="2023" name="Mol. Phylogenet. Evol.">
        <title>Genome-scale phylogeny and comparative genomics of the fungal order Sordariales.</title>
        <authorList>
            <person name="Hensen N."/>
            <person name="Bonometti L."/>
            <person name="Westerberg I."/>
            <person name="Brannstrom I.O."/>
            <person name="Guillou S."/>
            <person name="Cros-Aarteil S."/>
            <person name="Calhoun S."/>
            <person name="Haridas S."/>
            <person name="Kuo A."/>
            <person name="Mondo S."/>
            <person name="Pangilinan J."/>
            <person name="Riley R."/>
            <person name="LaButti K."/>
            <person name="Andreopoulos B."/>
            <person name="Lipzen A."/>
            <person name="Chen C."/>
            <person name="Yan M."/>
            <person name="Daum C."/>
            <person name="Ng V."/>
            <person name="Clum A."/>
            <person name="Steindorff A."/>
            <person name="Ohm R.A."/>
            <person name="Martin F."/>
            <person name="Silar P."/>
            <person name="Natvig D.O."/>
            <person name="Lalanne C."/>
            <person name="Gautier V."/>
            <person name="Ament-Velasquez S.L."/>
            <person name="Kruys A."/>
            <person name="Hutchinson M.I."/>
            <person name="Powell A.J."/>
            <person name="Barry K."/>
            <person name="Miller A.N."/>
            <person name="Grigoriev I.V."/>
            <person name="Debuchy R."/>
            <person name="Gladieux P."/>
            <person name="Hiltunen Thoren M."/>
            <person name="Johannesson H."/>
        </authorList>
    </citation>
    <scope>NUCLEOTIDE SEQUENCE</scope>
    <source>
        <strain evidence="6">PSN293</strain>
    </source>
</reference>
<dbReference type="AlphaFoldDB" id="A0AAN6Y8Z9"/>
<evidence type="ECO:0000256" key="1">
    <source>
        <dbReference type="ARBA" id="ARBA00005613"/>
    </source>
</evidence>
<protein>
    <submittedName>
        <fullName evidence="6">Yippee-like protein</fullName>
    </submittedName>
</protein>
<keyword evidence="2" id="KW-0479">Metal-binding</keyword>
<dbReference type="InterPro" id="IPR034751">
    <property type="entry name" value="Yippee"/>
</dbReference>
<dbReference type="InterPro" id="IPR004910">
    <property type="entry name" value="Yippee/Mis18/Cereblon"/>
</dbReference>
<dbReference type="EMBL" id="MU858107">
    <property type="protein sequence ID" value="KAK4213571.1"/>
    <property type="molecule type" value="Genomic_DNA"/>
</dbReference>
<accession>A0AAN6Y8Z9</accession>
<dbReference type="InterPro" id="IPR039058">
    <property type="entry name" value="Yippee_fam"/>
</dbReference>
<gene>
    <name evidence="6" type="ORF">QBC37DRAFT_285789</name>
</gene>
<feature type="region of interest" description="Disordered" evidence="4">
    <location>
        <begin position="39"/>
        <end position="88"/>
    </location>
</feature>
<evidence type="ECO:0000259" key="5">
    <source>
        <dbReference type="PROSITE" id="PS51792"/>
    </source>
</evidence>
<name>A0AAN6Y8Z9_9PEZI</name>
<evidence type="ECO:0000256" key="4">
    <source>
        <dbReference type="SAM" id="MobiDB-lite"/>
    </source>
</evidence>
<dbReference type="GO" id="GO:0046872">
    <property type="term" value="F:metal ion binding"/>
    <property type="evidence" value="ECO:0007669"/>
    <property type="project" value="UniProtKB-KW"/>
</dbReference>
<proteinExistence type="inferred from homology"/>
<comment type="caution">
    <text evidence="6">The sequence shown here is derived from an EMBL/GenBank/DDBJ whole genome shotgun (WGS) entry which is preliminary data.</text>
</comment>
<evidence type="ECO:0000256" key="2">
    <source>
        <dbReference type="ARBA" id="ARBA00022723"/>
    </source>
</evidence>
<organism evidence="6 7">
    <name type="scientific">Rhypophila decipiens</name>
    <dbReference type="NCBI Taxonomy" id="261697"/>
    <lineage>
        <taxon>Eukaryota</taxon>
        <taxon>Fungi</taxon>
        <taxon>Dikarya</taxon>
        <taxon>Ascomycota</taxon>
        <taxon>Pezizomycotina</taxon>
        <taxon>Sordariomycetes</taxon>
        <taxon>Sordariomycetidae</taxon>
        <taxon>Sordariales</taxon>
        <taxon>Naviculisporaceae</taxon>
        <taxon>Rhypophila</taxon>
    </lineage>
</organism>
<dbReference type="Proteomes" id="UP001301769">
    <property type="component" value="Unassembled WGS sequence"/>
</dbReference>
<keyword evidence="3" id="KW-0862">Zinc</keyword>
<dbReference type="PANTHER" id="PTHR13848">
    <property type="entry name" value="PROTEIN YIPPEE-LIKE CG15309-RELATED"/>
    <property type="match status" value="1"/>
</dbReference>
<feature type="region of interest" description="Disordered" evidence="4">
    <location>
        <begin position="109"/>
        <end position="131"/>
    </location>
</feature>
<feature type="domain" description="Yippee" evidence="5">
    <location>
        <begin position="134"/>
        <end position="261"/>
    </location>
</feature>
<keyword evidence="7" id="KW-1185">Reference proteome</keyword>
<evidence type="ECO:0000256" key="3">
    <source>
        <dbReference type="ARBA" id="ARBA00022833"/>
    </source>
</evidence>
<comment type="similarity">
    <text evidence="1">Belongs to the yippee family.</text>
</comment>